<name>A0A8J3N5X2_9CHLR</name>
<comment type="caution">
    <text evidence="1">The sequence shown here is derived from an EMBL/GenBank/DDBJ whole genome shotgun (WGS) entry which is preliminary data.</text>
</comment>
<proteinExistence type="predicted"/>
<sequence length="71" mass="7923">MRRIQVANQGEVEKARMETMAFTSWPLFDGQNWLFAQIDVELLALMEEGKSQPGPAIGPMRVCSIAVVVET</sequence>
<evidence type="ECO:0000313" key="1">
    <source>
        <dbReference type="EMBL" id="GHO96835.1"/>
    </source>
</evidence>
<evidence type="ECO:0000313" key="2">
    <source>
        <dbReference type="Proteomes" id="UP000597444"/>
    </source>
</evidence>
<dbReference type="AlphaFoldDB" id="A0A8J3N5X2"/>
<organism evidence="1 2">
    <name type="scientific">Reticulibacter mediterranei</name>
    <dbReference type="NCBI Taxonomy" id="2778369"/>
    <lineage>
        <taxon>Bacteria</taxon>
        <taxon>Bacillati</taxon>
        <taxon>Chloroflexota</taxon>
        <taxon>Ktedonobacteria</taxon>
        <taxon>Ktedonobacterales</taxon>
        <taxon>Reticulibacteraceae</taxon>
        <taxon>Reticulibacter</taxon>
    </lineage>
</organism>
<dbReference type="EMBL" id="BNJK01000001">
    <property type="protein sequence ID" value="GHO96835.1"/>
    <property type="molecule type" value="Genomic_DNA"/>
</dbReference>
<accession>A0A8J3N5X2</accession>
<protein>
    <submittedName>
        <fullName evidence="1">Uncharacterized protein</fullName>
    </submittedName>
</protein>
<gene>
    <name evidence="1" type="ORF">KSF_068830</name>
</gene>
<dbReference type="Proteomes" id="UP000597444">
    <property type="component" value="Unassembled WGS sequence"/>
</dbReference>
<reference evidence="1" key="1">
    <citation type="submission" date="2020-10" db="EMBL/GenBank/DDBJ databases">
        <title>Taxonomic study of unclassified bacteria belonging to the class Ktedonobacteria.</title>
        <authorList>
            <person name="Yabe S."/>
            <person name="Wang C.M."/>
            <person name="Zheng Y."/>
            <person name="Sakai Y."/>
            <person name="Cavaletti L."/>
            <person name="Monciardini P."/>
            <person name="Donadio S."/>
        </authorList>
    </citation>
    <scope>NUCLEOTIDE SEQUENCE</scope>
    <source>
        <strain evidence="1">ID150040</strain>
    </source>
</reference>
<keyword evidence="2" id="KW-1185">Reference proteome</keyword>